<dbReference type="PROSITE" id="PS50297">
    <property type="entry name" value="ANK_REP_REGION"/>
    <property type="match status" value="2"/>
</dbReference>
<dbReference type="PANTHER" id="PTHR24123:SF33">
    <property type="entry name" value="PROTEIN HOS4"/>
    <property type="match status" value="1"/>
</dbReference>
<reference evidence="5 6" key="1">
    <citation type="submission" date="2023-01" db="EMBL/GenBank/DDBJ databases">
        <title>Analysis of 21 Apiospora genomes using comparative genomics revels a genus with tremendous synthesis potential of carbohydrate active enzymes and secondary metabolites.</title>
        <authorList>
            <person name="Sorensen T."/>
        </authorList>
    </citation>
    <scope>NUCLEOTIDE SEQUENCE [LARGE SCALE GENOMIC DNA]</scope>
    <source>
        <strain evidence="5 6">CBS 83171</strain>
    </source>
</reference>
<dbReference type="Pfam" id="PF12796">
    <property type="entry name" value="Ank_2"/>
    <property type="match status" value="2"/>
</dbReference>
<dbReference type="InterPro" id="IPR051165">
    <property type="entry name" value="Multifunctional_ANK_Repeat"/>
</dbReference>
<evidence type="ECO:0000313" key="6">
    <source>
        <dbReference type="Proteomes" id="UP001446871"/>
    </source>
</evidence>
<protein>
    <recommendedName>
        <fullName evidence="7">Ankyrin</fullName>
    </recommendedName>
</protein>
<evidence type="ECO:0000313" key="5">
    <source>
        <dbReference type="EMBL" id="KAK8057117.1"/>
    </source>
</evidence>
<keyword evidence="2 3" id="KW-0040">ANK repeat</keyword>
<evidence type="ECO:0000256" key="3">
    <source>
        <dbReference type="PROSITE-ProRule" id="PRU00023"/>
    </source>
</evidence>
<comment type="caution">
    <text evidence="5">The sequence shown here is derived from an EMBL/GenBank/DDBJ whole genome shotgun (WGS) entry which is preliminary data.</text>
</comment>
<evidence type="ECO:0000256" key="1">
    <source>
        <dbReference type="ARBA" id="ARBA00022737"/>
    </source>
</evidence>
<accession>A0ABR1UDZ0</accession>
<feature type="repeat" description="ANK" evidence="3">
    <location>
        <begin position="391"/>
        <end position="423"/>
    </location>
</feature>
<keyword evidence="6" id="KW-1185">Reference proteome</keyword>
<dbReference type="PANTHER" id="PTHR24123">
    <property type="entry name" value="ANKYRIN REPEAT-CONTAINING"/>
    <property type="match status" value="1"/>
</dbReference>
<sequence>MYESADMTEGWSGASDITQLIRANDTAGVEAYLQNHPDIYRWYITRDDGEDDGEPVMLAARVGSLEVLQFLMTANGDTDWAGPLRAACVNGQVEVARWILDNSKDAVTEFLQTSDDGCFRSLLLQSLSYHPPWGWREKEHPIPIHIRAHRQEEIIHLLLDRGASVHDKHSTNPQAREKDLAEFEDLYPVEEADAQWGSSYVADWSWEVPNRGTSYMDTTFMAAECFQGLDGPWMYSSPTVPAKPLELKKPVLLHTVLTEALSFRSAHLISRLINDGCGIHTRVCVYQDINIYEEQTEDVTPLHLACHYKNIAGVRLLLQAGASNAKSMVGARDSCGMTPLHCTALDSLDLYDIYPGFNWEESHMTPSEKIKACMELLLDCDPTILDARDRWGRTALHYASMLDSGDVAEFLLERGADPNIKGDDARTPLVGRFITAPVEKSRTWQHPVVVLPATVTPATLNLESFLRHGARLDEMNANGDTLLHIACRSWTRGGVVQWLLEHNVRADIPNKKKQLPLHIAAKCLNAWDDGFDGLNEALRAQDDIIRMLKEAGAGDIDMTQPDADGITPAQTLEAGRKKASRIFEAQGLARAKRECGEVENRQFKLGYKRLPDALRELTIEKDAEWRGRGDSGQVQRHVSIGNGDADVLRGTGKVLGFPPRLPRRLARPRGRSLEQGGSLYI</sequence>
<keyword evidence="1" id="KW-0677">Repeat</keyword>
<gene>
    <name evidence="5" type="ORF">PG996_011054</name>
</gene>
<evidence type="ECO:0008006" key="7">
    <source>
        <dbReference type="Google" id="ProtNLM"/>
    </source>
</evidence>
<evidence type="ECO:0000256" key="4">
    <source>
        <dbReference type="SAM" id="MobiDB-lite"/>
    </source>
</evidence>
<dbReference type="EMBL" id="JAQQWM010000007">
    <property type="protein sequence ID" value="KAK8057117.1"/>
    <property type="molecule type" value="Genomic_DNA"/>
</dbReference>
<proteinExistence type="predicted"/>
<dbReference type="SMART" id="SM00248">
    <property type="entry name" value="ANK"/>
    <property type="match status" value="7"/>
</dbReference>
<name>A0ABR1UDZ0_9PEZI</name>
<organism evidence="5 6">
    <name type="scientific">Apiospora saccharicola</name>
    <dbReference type="NCBI Taxonomy" id="335842"/>
    <lineage>
        <taxon>Eukaryota</taxon>
        <taxon>Fungi</taxon>
        <taxon>Dikarya</taxon>
        <taxon>Ascomycota</taxon>
        <taxon>Pezizomycotina</taxon>
        <taxon>Sordariomycetes</taxon>
        <taxon>Xylariomycetidae</taxon>
        <taxon>Amphisphaeriales</taxon>
        <taxon>Apiosporaceae</taxon>
        <taxon>Apiospora</taxon>
    </lineage>
</organism>
<dbReference type="InterPro" id="IPR036770">
    <property type="entry name" value="Ankyrin_rpt-contain_sf"/>
</dbReference>
<feature type="region of interest" description="Disordered" evidence="4">
    <location>
        <begin position="659"/>
        <end position="681"/>
    </location>
</feature>
<feature type="compositionally biased region" description="Basic residues" evidence="4">
    <location>
        <begin position="661"/>
        <end position="670"/>
    </location>
</feature>
<dbReference type="Pfam" id="PF00023">
    <property type="entry name" value="Ank"/>
    <property type="match status" value="1"/>
</dbReference>
<dbReference type="PROSITE" id="PS50088">
    <property type="entry name" value="ANK_REPEAT"/>
    <property type="match status" value="3"/>
</dbReference>
<dbReference type="SUPFAM" id="SSF48403">
    <property type="entry name" value="Ankyrin repeat"/>
    <property type="match status" value="2"/>
</dbReference>
<feature type="repeat" description="ANK" evidence="3">
    <location>
        <begin position="297"/>
        <end position="323"/>
    </location>
</feature>
<dbReference type="InterPro" id="IPR002110">
    <property type="entry name" value="Ankyrin_rpt"/>
</dbReference>
<dbReference type="Gene3D" id="1.25.40.20">
    <property type="entry name" value="Ankyrin repeat-containing domain"/>
    <property type="match status" value="3"/>
</dbReference>
<evidence type="ECO:0000256" key="2">
    <source>
        <dbReference type="ARBA" id="ARBA00023043"/>
    </source>
</evidence>
<dbReference type="Proteomes" id="UP001446871">
    <property type="component" value="Unassembled WGS sequence"/>
</dbReference>
<feature type="repeat" description="ANK" evidence="3">
    <location>
        <begin position="478"/>
        <end position="511"/>
    </location>
</feature>